<dbReference type="PIRSF" id="PIRSF000440">
    <property type="entry name" value="CAT"/>
    <property type="match status" value="1"/>
</dbReference>
<evidence type="ECO:0000313" key="2">
    <source>
        <dbReference type="Proteomes" id="UP001524435"/>
    </source>
</evidence>
<evidence type="ECO:0000313" key="1">
    <source>
        <dbReference type="EMBL" id="MCQ5121221.1"/>
    </source>
</evidence>
<reference evidence="1 2" key="1">
    <citation type="submission" date="2022-06" db="EMBL/GenBank/DDBJ databases">
        <title>Isolation of gut microbiota from human fecal samples.</title>
        <authorList>
            <person name="Pamer E.G."/>
            <person name="Barat B."/>
            <person name="Waligurski E."/>
            <person name="Medina S."/>
            <person name="Paddock L."/>
            <person name="Mostad J."/>
        </authorList>
    </citation>
    <scope>NUCLEOTIDE SEQUENCE [LARGE SCALE GENOMIC DNA]</scope>
    <source>
        <strain evidence="1 2">DFI.6.1</strain>
    </source>
</reference>
<comment type="caution">
    <text evidence="1">The sequence shown here is derived from an EMBL/GenBank/DDBJ whole genome shotgun (WGS) entry which is preliminary data.</text>
</comment>
<dbReference type="SMART" id="SM01059">
    <property type="entry name" value="CAT"/>
    <property type="match status" value="1"/>
</dbReference>
<dbReference type="InterPro" id="IPR001707">
    <property type="entry name" value="Cmp_AcTrfase"/>
</dbReference>
<proteinExistence type="predicted"/>
<dbReference type="EMBL" id="JANGCH010000003">
    <property type="protein sequence ID" value="MCQ5121221.1"/>
    <property type="molecule type" value="Genomic_DNA"/>
</dbReference>
<organism evidence="1 2">
    <name type="scientific">Massilicoli timonensis</name>
    <dbReference type="NCBI Taxonomy" id="2015901"/>
    <lineage>
        <taxon>Bacteria</taxon>
        <taxon>Bacillati</taxon>
        <taxon>Bacillota</taxon>
        <taxon>Erysipelotrichia</taxon>
        <taxon>Erysipelotrichales</taxon>
        <taxon>Erysipelotrichaceae</taxon>
        <taxon>Massilicoli</taxon>
    </lineage>
</organism>
<dbReference type="PANTHER" id="PTHR38474:SF2">
    <property type="entry name" value="CHLORAMPHENICOL ACETYLTRANSFERASE"/>
    <property type="match status" value="1"/>
</dbReference>
<keyword evidence="2" id="KW-1185">Reference proteome</keyword>
<dbReference type="InterPro" id="IPR023213">
    <property type="entry name" value="CAT-like_dom_sf"/>
</dbReference>
<dbReference type="PANTHER" id="PTHR38474">
    <property type="entry name" value="SLR0299 PROTEIN"/>
    <property type="match status" value="1"/>
</dbReference>
<sequence>MENKYTKIDLNQWTRGELFQSYINNMRIVMSLTVDVDVTNLIQFAKCNNLKFYPIMIWVVSKVVNAYDEFKYSWDDKGNLIKWDYVSPSYTEFHKEDENFTKMVTDFSNNLFHFYEQFMLDKEKYKTERGFIKNQPLNSFDVSCLPWIKYNHFDVHVFDEGKFLAPVITWGRYNLDHERSMMPLTMNIHHAVADGYHLSRFFIEVQKLIDSFQ</sequence>
<gene>
    <name evidence="1" type="ORF">NE663_02955</name>
</gene>
<dbReference type="RefSeq" id="WP_256197443.1">
    <property type="nucleotide sequence ID" value="NZ_JANGCH010000003.1"/>
</dbReference>
<name>A0ABT1SJ12_9FIRM</name>
<dbReference type="Pfam" id="PF00302">
    <property type="entry name" value="CAT"/>
    <property type="match status" value="1"/>
</dbReference>
<dbReference type="Gene3D" id="3.30.559.10">
    <property type="entry name" value="Chloramphenicol acetyltransferase-like domain"/>
    <property type="match status" value="1"/>
</dbReference>
<accession>A0ABT1SJ12</accession>
<protein>
    <submittedName>
        <fullName evidence="1">Chloramphenicol acetyltransferase</fullName>
    </submittedName>
</protein>
<dbReference type="Proteomes" id="UP001524435">
    <property type="component" value="Unassembled WGS sequence"/>
</dbReference>
<dbReference type="SUPFAM" id="SSF52777">
    <property type="entry name" value="CoA-dependent acyltransferases"/>
    <property type="match status" value="1"/>
</dbReference>